<dbReference type="InterPro" id="IPR016156">
    <property type="entry name" value="FAD/NAD-linked_Rdtase_dimer_sf"/>
</dbReference>
<dbReference type="Pfam" id="PF02852">
    <property type="entry name" value="Pyr_redox_dim"/>
    <property type="match status" value="1"/>
</dbReference>
<dbReference type="EMBL" id="AP022839">
    <property type="protein sequence ID" value="BCA94177.1"/>
    <property type="molecule type" value="Genomic_DNA"/>
</dbReference>
<dbReference type="GO" id="GO:0003955">
    <property type="term" value="F:NAD(P)H dehydrogenase (quinone) activity"/>
    <property type="evidence" value="ECO:0007669"/>
    <property type="project" value="TreeGrafter"/>
</dbReference>
<keyword evidence="6" id="KW-1015">Disulfide bond</keyword>
<keyword evidence="5 10" id="KW-0560">Oxidoreductase</keyword>
<keyword evidence="14" id="KW-1185">Reference proteome</keyword>
<evidence type="ECO:0000256" key="10">
    <source>
        <dbReference type="RuleBase" id="RU003691"/>
    </source>
</evidence>
<keyword evidence="3 8" id="KW-0274">FAD</keyword>
<dbReference type="PIRSF" id="PIRSF000350">
    <property type="entry name" value="Mercury_reductase_MerA"/>
    <property type="match status" value="1"/>
</dbReference>
<dbReference type="SUPFAM" id="SSF51905">
    <property type="entry name" value="FAD/NAD(P)-binding domain"/>
    <property type="match status" value="1"/>
</dbReference>
<dbReference type="SUPFAM" id="SSF55424">
    <property type="entry name" value="FAD/NAD-linked reductases, dimerisation (C-terminal) domain"/>
    <property type="match status" value="1"/>
</dbReference>
<dbReference type="GO" id="GO:0016668">
    <property type="term" value="F:oxidoreductase activity, acting on a sulfur group of donors, NAD(P) as acceptor"/>
    <property type="evidence" value="ECO:0007669"/>
    <property type="project" value="InterPro"/>
</dbReference>
<proteinExistence type="inferred from homology"/>
<dbReference type="PRINTS" id="PR00368">
    <property type="entry name" value="FADPNR"/>
</dbReference>
<evidence type="ECO:0000256" key="2">
    <source>
        <dbReference type="ARBA" id="ARBA00022630"/>
    </source>
</evidence>
<evidence type="ECO:0000313" key="13">
    <source>
        <dbReference type="EMBL" id="BCA94177.1"/>
    </source>
</evidence>
<dbReference type="FunFam" id="3.30.390.30:FF:000001">
    <property type="entry name" value="Dihydrolipoyl dehydrogenase"/>
    <property type="match status" value="1"/>
</dbReference>
<evidence type="ECO:0000256" key="1">
    <source>
        <dbReference type="ARBA" id="ARBA00007532"/>
    </source>
</evidence>
<dbReference type="InterPro" id="IPR004099">
    <property type="entry name" value="Pyr_nucl-diS_OxRdtase_dimer"/>
</dbReference>
<name>A0A6F8T1X8_9GAMM</name>
<evidence type="ECO:0008006" key="15">
    <source>
        <dbReference type="Google" id="ProtNLM"/>
    </source>
</evidence>
<keyword evidence="4" id="KW-0521">NADP</keyword>
<evidence type="ECO:0000256" key="6">
    <source>
        <dbReference type="ARBA" id="ARBA00023157"/>
    </source>
</evidence>
<dbReference type="PANTHER" id="PTHR43014:SF2">
    <property type="entry name" value="MERCURIC REDUCTASE"/>
    <property type="match status" value="1"/>
</dbReference>
<dbReference type="InterPro" id="IPR001100">
    <property type="entry name" value="Pyr_nuc-diS_OxRdtase"/>
</dbReference>
<feature type="binding site" evidence="8">
    <location>
        <position position="117"/>
    </location>
    <ligand>
        <name>FAD</name>
        <dbReference type="ChEBI" id="CHEBI:57692"/>
    </ligand>
</feature>
<evidence type="ECO:0000259" key="11">
    <source>
        <dbReference type="Pfam" id="PF02852"/>
    </source>
</evidence>
<sequence>MKQLIRCDLAIIGAGSGGLSLASGASQLGLNVVLVEKGLMGGDCLNYGCIPSKSLLAAAKANWQVRHSKTFGISPPDTSVDFKIVMQHVKGVIATIAIHDSVKRFENLGVQVIQETGQFIDQTTLRAGTKEIKAKHFVIATGSSANIPSIPGLKEISFYTNETIFSINALPSHLLILGGGPIGCELAQAFAMLGSKVTLVEELSILGNDDPEAVEIVREALIQTGVHLNELVTVNQISSDGEGHIMIHANREGTQLNFKGTHLLVVTGRKPNTELLHCERAGIELNKKGVIVDRRLRTTNKQIYAIGDVAGAFQFTHVANSHAGVVLRNIAFKLPAKMDETAIPWVTYTEPELAHVGKSLSLCTATGISHIVLKSDYSSNDRAQTDQNTTGFIKVIATPKGRILGVTIVGHGAGELLFPWVIAIREGKTLRTFTDTTAAYPTLSELSKRVASQFYTPKLFSSKVKKLVQFLSYF</sequence>
<feature type="binding site" evidence="8">
    <location>
        <position position="308"/>
    </location>
    <ligand>
        <name>FAD</name>
        <dbReference type="ChEBI" id="CHEBI:57692"/>
    </ligand>
</feature>
<gene>
    <name evidence="13" type="ORF">TUM19329_05380</name>
</gene>
<feature type="domain" description="Pyridine nucleotide-disulphide oxidoreductase dimerisation" evidence="11">
    <location>
        <begin position="343"/>
        <end position="447"/>
    </location>
</feature>
<keyword evidence="8" id="KW-0520">NAD</keyword>
<dbReference type="InterPro" id="IPR012999">
    <property type="entry name" value="Pyr_OxRdtase_I_AS"/>
</dbReference>
<dbReference type="InterPro" id="IPR036188">
    <property type="entry name" value="FAD/NAD-bd_sf"/>
</dbReference>
<dbReference type="PANTHER" id="PTHR43014">
    <property type="entry name" value="MERCURIC REDUCTASE"/>
    <property type="match status" value="1"/>
</dbReference>
<dbReference type="Gene3D" id="3.50.50.60">
    <property type="entry name" value="FAD/NAD(P)-binding domain"/>
    <property type="match status" value="2"/>
</dbReference>
<feature type="binding site" evidence="8">
    <location>
        <begin position="178"/>
        <end position="185"/>
    </location>
    <ligand>
        <name>NAD(+)</name>
        <dbReference type="ChEBI" id="CHEBI:57540"/>
    </ligand>
</feature>
<organism evidence="13 14">
    <name type="scientific">Legionella antarctica</name>
    <dbReference type="NCBI Taxonomy" id="2708020"/>
    <lineage>
        <taxon>Bacteria</taxon>
        <taxon>Pseudomonadati</taxon>
        <taxon>Pseudomonadota</taxon>
        <taxon>Gammaproteobacteria</taxon>
        <taxon>Legionellales</taxon>
        <taxon>Legionellaceae</taxon>
        <taxon>Legionella</taxon>
    </lineage>
</organism>
<reference evidence="13" key="1">
    <citation type="journal article" date="2020" name="Microbiol. Resour. Announc.">
        <title>Complete Genome Sequence of Novel Psychrotolerant Legionella Strain TUM19329, Isolated from Antarctic Lake Sediment.</title>
        <authorList>
            <person name="Shimada S."/>
            <person name="Nakai R."/>
            <person name="Aoki K."/>
            <person name="Shimoeda N."/>
            <person name="Ohno G."/>
            <person name="Miyazaki Y."/>
            <person name="Kudoh S."/>
            <person name="Imura S."/>
            <person name="Watanabe K."/>
            <person name="Ishii Y."/>
            <person name="Tateda K."/>
        </authorList>
    </citation>
    <scope>NUCLEOTIDE SEQUENCE [LARGE SCALE GENOMIC DNA]</scope>
    <source>
        <strain evidence="13">TUM19329</strain>
    </source>
</reference>
<feature type="binding site" evidence="8">
    <location>
        <position position="268"/>
    </location>
    <ligand>
        <name>NAD(+)</name>
        <dbReference type="ChEBI" id="CHEBI:57540"/>
    </ligand>
</feature>
<evidence type="ECO:0000256" key="8">
    <source>
        <dbReference type="PIRSR" id="PIRSR000350-3"/>
    </source>
</evidence>
<comment type="similarity">
    <text evidence="1 10">Belongs to the class-I pyridine nucleotide-disulfide oxidoreductase family.</text>
</comment>
<feature type="disulfide bond" description="Redox-active" evidence="9">
    <location>
        <begin position="44"/>
        <end position="49"/>
    </location>
</feature>
<feature type="binding site" evidence="8">
    <location>
        <begin position="141"/>
        <end position="143"/>
    </location>
    <ligand>
        <name>FAD</name>
        <dbReference type="ChEBI" id="CHEBI:57692"/>
    </ligand>
</feature>
<feature type="binding site" evidence="8">
    <location>
        <position position="201"/>
    </location>
    <ligand>
        <name>NAD(+)</name>
        <dbReference type="ChEBI" id="CHEBI:57540"/>
    </ligand>
</feature>
<evidence type="ECO:0000256" key="4">
    <source>
        <dbReference type="ARBA" id="ARBA00022857"/>
    </source>
</evidence>
<evidence type="ECO:0000256" key="5">
    <source>
        <dbReference type="ARBA" id="ARBA00023002"/>
    </source>
</evidence>
<comment type="cofactor">
    <cofactor evidence="8">
        <name>FAD</name>
        <dbReference type="ChEBI" id="CHEBI:57692"/>
    </cofactor>
    <text evidence="8">Binds 1 FAD per subunit.</text>
</comment>
<dbReference type="RefSeq" id="WP_226905550.1">
    <property type="nucleotide sequence ID" value="NZ_AP022839.1"/>
</dbReference>
<evidence type="ECO:0000313" key="14">
    <source>
        <dbReference type="Proteomes" id="UP000502894"/>
    </source>
</evidence>
<keyword evidence="7 10" id="KW-0676">Redox-active center</keyword>
<keyword evidence="8" id="KW-0547">Nucleotide-binding</keyword>
<dbReference type="AlphaFoldDB" id="A0A6F8T1X8"/>
<feature type="binding site" evidence="8">
    <location>
        <position position="53"/>
    </location>
    <ligand>
        <name>FAD</name>
        <dbReference type="ChEBI" id="CHEBI:57692"/>
    </ligand>
</feature>
<dbReference type="InterPro" id="IPR023753">
    <property type="entry name" value="FAD/NAD-binding_dom"/>
</dbReference>
<feature type="domain" description="FAD/NAD(P)-binding" evidence="12">
    <location>
        <begin position="8"/>
        <end position="323"/>
    </location>
</feature>
<evidence type="ECO:0000256" key="9">
    <source>
        <dbReference type="PIRSR" id="PIRSR000350-4"/>
    </source>
</evidence>
<protein>
    <recommendedName>
        <fullName evidence="15">Mercuric reductase</fullName>
    </recommendedName>
</protein>
<dbReference type="PRINTS" id="PR00411">
    <property type="entry name" value="PNDRDTASEI"/>
</dbReference>
<keyword evidence="2 10" id="KW-0285">Flavoprotein</keyword>
<dbReference type="Gene3D" id="3.30.390.30">
    <property type="match status" value="1"/>
</dbReference>
<dbReference type="PROSITE" id="PS00076">
    <property type="entry name" value="PYRIDINE_REDOX_1"/>
    <property type="match status" value="1"/>
</dbReference>
<evidence type="ECO:0000256" key="7">
    <source>
        <dbReference type="ARBA" id="ARBA00023284"/>
    </source>
</evidence>
<dbReference type="Pfam" id="PF07992">
    <property type="entry name" value="Pyr_redox_2"/>
    <property type="match status" value="1"/>
</dbReference>
<evidence type="ECO:0000256" key="3">
    <source>
        <dbReference type="ARBA" id="ARBA00022827"/>
    </source>
</evidence>
<dbReference type="GO" id="GO:0050660">
    <property type="term" value="F:flavin adenine dinucleotide binding"/>
    <property type="evidence" value="ECO:0007669"/>
    <property type="project" value="TreeGrafter"/>
</dbReference>
<accession>A0A6F8T1X8</accession>
<evidence type="ECO:0000259" key="12">
    <source>
        <dbReference type="Pfam" id="PF07992"/>
    </source>
</evidence>
<dbReference type="KEGG" id="lant:TUM19329_05380"/>
<dbReference type="Proteomes" id="UP000502894">
    <property type="component" value="Chromosome"/>
</dbReference>